<accession>A0A4Y4F169</accession>
<dbReference type="AlphaFoldDB" id="A0A4Y4F169"/>
<dbReference type="RefSeq" id="WP_141320545.1">
    <property type="nucleotide sequence ID" value="NZ_BJOC01000028.1"/>
</dbReference>
<name>A0A4Y4F169_9GAMM</name>
<keyword evidence="2" id="KW-1185">Reference proteome</keyword>
<protein>
    <submittedName>
        <fullName evidence="1">Uncharacterized protein</fullName>
    </submittedName>
</protein>
<dbReference type="EMBL" id="BJOC01000028">
    <property type="protein sequence ID" value="GED23136.1"/>
    <property type="molecule type" value="Genomic_DNA"/>
</dbReference>
<dbReference type="Proteomes" id="UP000319812">
    <property type="component" value="Unassembled WGS sequence"/>
</dbReference>
<dbReference type="OrthoDB" id="6168681at2"/>
<comment type="caution">
    <text evidence="1">The sequence shown here is derived from an EMBL/GenBank/DDBJ whole genome shotgun (WGS) entry which is preliminary data.</text>
</comment>
<proteinExistence type="predicted"/>
<sequence>MNGIQLAEQADQIASTFSKQDLAKVVVALRANGNSLQHAVAVLDTIDACQGYTLDWAWDEVLAGEKQAMVQDD</sequence>
<gene>
    <name evidence="1" type="ORF">HHA01_21130</name>
</gene>
<reference evidence="1 2" key="1">
    <citation type="submission" date="2019-06" db="EMBL/GenBank/DDBJ databases">
        <title>Whole genome shotgun sequence of Halomonas halmophila NBRC 15537.</title>
        <authorList>
            <person name="Hosoyama A."/>
            <person name="Uohara A."/>
            <person name="Ohji S."/>
            <person name="Ichikawa N."/>
        </authorList>
    </citation>
    <scope>NUCLEOTIDE SEQUENCE [LARGE SCALE GENOMIC DNA]</scope>
    <source>
        <strain evidence="1 2">NBRC 15537</strain>
    </source>
</reference>
<evidence type="ECO:0000313" key="2">
    <source>
        <dbReference type="Proteomes" id="UP000319812"/>
    </source>
</evidence>
<evidence type="ECO:0000313" key="1">
    <source>
        <dbReference type="EMBL" id="GED23136.1"/>
    </source>
</evidence>
<organism evidence="1 2">
    <name type="scientific">Halomonas halmophila</name>
    <dbReference type="NCBI Taxonomy" id="252"/>
    <lineage>
        <taxon>Bacteria</taxon>
        <taxon>Pseudomonadati</taxon>
        <taxon>Pseudomonadota</taxon>
        <taxon>Gammaproteobacteria</taxon>
        <taxon>Oceanospirillales</taxon>
        <taxon>Halomonadaceae</taxon>
        <taxon>Halomonas</taxon>
    </lineage>
</organism>